<reference evidence="10 11" key="1">
    <citation type="submission" date="2020-03" db="EMBL/GenBank/DDBJ databases">
        <title>Dissostichus mawsoni Genome sequencing and assembly.</title>
        <authorList>
            <person name="Park H."/>
        </authorList>
    </citation>
    <scope>NUCLEOTIDE SEQUENCE [LARGE SCALE GENOMIC DNA]</scope>
    <source>
        <strain evidence="10">DM0001</strain>
        <tissue evidence="10">Muscle</tissue>
    </source>
</reference>
<evidence type="ECO:0000256" key="8">
    <source>
        <dbReference type="SAM" id="MobiDB-lite"/>
    </source>
</evidence>
<feature type="compositionally biased region" description="Basic and acidic residues" evidence="8">
    <location>
        <begin position="291"/>
        <end position="316"/>
    </location>
</feature>
<feature type="compositionally biased region" description="Polar residues" evidence="8">
    <location>
        <begin position="506"/>
        <end position="515"/>
    </location>
</feature>
<keyword evidence="4 7" id="KW-0493">Microtubule</keyword>
<comment type="caution">
    <text evidence="10">The sequence shown here is derived from an EMBL/GenBank/DDBJ whole genome shotgun (WGS) entry which is preliminary data.</text>
</comment>
<feature type="compositionally biased region" description="Basic and acidic residues" evidence="8">
    <location>
        <begin position="824"/>
        <end position="846"/>
    </location>
</feature>
<protein>
    <recommendedName>
        <fullName evidence="7">Microtubule-associated protein</fullName>
    </recommendedName>
</protein>
<evidence type="ECO:0000256" key="7">
    <source>
        <dbReference type="RuleBase" id="RU000686"/>
    </source>
</evidence>
<dbReference type="Proteomes" id="UP000518266">
    <property type="component" value="Unassembled WGS sequence"/>
</dbReference>
<dbReference type="OrthoDB" id="9378527at2759"/>
<feature type="compositionally biased region" description="Basic and acidic residues" evidence="8">
    <location>
        <begin position="979"/>
        <end position="990"/>
    </location>
</feature>
<feature type="compositionally biased region" description="Polar residues" evidence="8">
    <location>
        <begin position="813"/>
        <end position="823"/>
    </location>
</feature>
<gene>
    <name evidence="10" type="ORF">F7725_009278</name>
</gene>
<dbReference type="InterPro" id="IPR001084">
    <property type="entry name" value="MAP_tubulin-bd_rpt"/>
</dbReference>
<dbReference type="PROSITE" id="PS51491">
    <property type="entry name" value="TAU_MAP_2"/>
    <property type="match status" value="5"/>
</dbReference>
<keyword evidence="5" id="KW-0677">Repeat</keyword>
<feature type="domain" description="MAP2/Tau projection" evidence="9">
    <location>
        <begin position="1039"/>
        <end position="1182"/>
    </location>
</feature>
<sequence>MLQPQKPRAPILLHLRYSLTCEGRGQRARLIVTTALRTHKCISAAEQPEPAESATLPPFLSPLRRQKATLSHQQAGMADGRQPDEHSTSNGQEHGNNGFSAYSSAYRENGFNGGAAAHPGTAVDDSANLPPSPPPLHPLSRLDPWHKQQEVQEEEKEAPGESHSYQEEVAYEQPGALEQTDYLSEPQALGYQQAQTPEVLNGGSHQSEQIPSQKAHSCTVSLQLTAQPEESISKESCGSAVKEDEPQGAPLHEKQLAVERATPECAELASTESPTPSVEEKLLFDTSIEQGGKDTKEVEEDAPQRDLPVELKENEAKQPLLTEEDKEGDILPSESGAPMSESEEKQEMVDQINTSDQEGGSDNRSSEMQVTDNKEGDQKQETVEASPAPGIELKATSDIFVEHVSGVKTYFETSSKSHREAPLQTQSYYEFSTAAEEKLSEETKSIVQNVEEQLDKKDRTIPEKMSLEQRSLSLNITVGGTGGQTVKEEKSRTLCPISGSFDESEVNPSTPSLESQHPPPIVTPTTSGSPEDTPTKEDTPLPSDQHKCIEHSGSLSEMLDLAGDLPRQSLEKRELGHMRRKSVPANVSALLALGDKTPRVVGGESQLEDLGYCVFHEYSGPMSSPADVPNPGDSPHQSFPSTETEIEEELEVVEKETQQQDHKEMIPEISPITVIEKKGSPVKSTLILERIVTSGVKPDRLRIPISSSKDRLTEFRLETGLPGDIKNQAIPEVDIEKDPSREASPIRPDSSFTFTSLETESKLLETWPKDVVPVVEVEKDQESGIDKLKEIGKEFQKSEHEELEECKEEPERTNTNIFSPTSRSLRDSTEKDDKKIETEHETTTRLDSIEMKEMPKAEKVAQIQLQEVTPDEVAPMPQLSSPIIIIPQAQVEEEDEEEDEIEIAEEPQEVIEEAKVPEGFIKVSLTVGDQMVEEDPTSEWSHSARDEDVDPATDSSHLSPCSDHDVQQLDEGEGGDGIGKVEDTKIKGDEGMEEVIEVVTEDPSAEELVGFDGIGDEKEKKPIENEGEKRTEEMEVKEKDIEIGQEMEETSQAAYDETTMDLSILDTDSNWMDSQDDDKSIMTEQIEALPQVQSPTSTPVVDRPVKRAPGRGRGHPGITESKVSRKVPGYLPHGPREEMKKKKVAVRRVEQNKLSALQNRSPCRKSVAKAAARHPRPAVLHGSARRKATGMESHMPLSVAHQSRERTTERAYRSPEKRSSLPRPAKSLTRHIPAAEQDDSTPSRPTSIQSRADNRYRVCTFPISPQRRLHPRSTAVTPGSPPTYSCRTPGSRTPAAHAQEKKVAVIRTPPKSPSSIQRQLKVLNQPLPDLTNVKSKIGSTSNLKHQPKGGQVQILNEKVDFSHVQPKCRSKDNLRHTPKGGNVMIPSVKLDFSHVQAKCGSLDKIQHAAGGGNIQIQTKKIDVSHVTAKCGSMSNIRHRPGQVRIDNVKLDFKDKAHSKVGSLSNTSHTPGGGNIMIESHKLNFREQAKARVDHGAEIVVTHSPGMETGGMSPRLSSTGSINILESPHLVTLAQVFSQDPSLQHSTHSCSRSSINDPSRPCSGILKTESLDYNSFTHPIILYFSFVTQCFLCVKSITFHMYGDKRCVQTFPCLRCTDDKFSYRMMTTKIKT</sequence>
<feature type="compositionally biased region" description="Polar residues" evidence="8">
    <location>
        <begin position="190"/>
        <end position="236"/>
    </location>
</feature>
<evidence type="ECO:0000256" key="4">
    <source>
        <dbReference type="ARBA" id="ARBA00022701"/>
    </source>
</evidence>
<feature type="region of interest" description="Disordered" evidence="8">
    <location>
        <begin position="800"/>
        <end position="846"/>
    </location>
</feature>
<feature type="compositionally biased region" description="Basic and acidic residues" evidence="8">
    <location>
        <begin position="372"/>
        <end position="382"/>
    </location>
</feature>
<feature type="compositionally biased region" description="Polar residues" evidence="8">
    <location>
        <begin position="1152"/>
        <end position="1161"/>
    </location>
</feature>
<feature type="domain" description="MAP2/Tau projection" evidence="9">
    <location>
        <begin position="554"/>
        <end position="626"/>
    </location>
</feature>
<feature type="region of interest" description="Disordered" evidence="8">
    <location>
        <begin position="497"/>
        <end position="548"/>
    </location>
</feature>
<feature type="compositionally biased region" description="Acidic residues" evidence="8">
    <location>
        <begin position="991"/>
        <end position="1005"/>
    </location>
</feature>
<keyword evidence="2 7" id="KW-0963">Cytoplasm</keyword>
<evidence type="ECO:0000256" key="1">
    <source>
        <dbReference type="ARBA" id="ARBA00004245"/>
    </source>
</evidence>
<evidence type="ECO:0000313" key="11">
    <source>
        <dbReference type="Proteomes" id="UP000518266"/>
    </source>
</evidence>
<feature type="compositionally biased region" description="Basic residues" evidence="8">
    <location>
        <begin position="1162"/>
        <end position="1176"/>
    </location>
</feature>
<accession>A0A7J5Z8Q7</accession>
<evidence type="ECO:0000256" key="5">
    <source>
        <dbReference type="ARBA" id="ARBA00022737"/>
    </source>
</evidence>
<feature type="compositionally biased region" description="Basic and acidic residues" evidence="8">
    <location>
        <begin position="241"/>
        <end position="257"/>
    </location>
</feature>
<dbReference type="InterPro" id="IPR013588">
    <property type="entry name" value="MAP2_projctn"/>
</dbReference>
<feature type="region of interest" description="Disordered" evidence="8">
    <location>
        <begin position="46"/>
        <end position="394"/>
    </location>
</feature>
<proteinExistence type="predicted"/>
<feature type="region of interest" description="Disordered" evidence="8">
    <location>
        <begin position="1088"/>
        <end position="1253"/>
    </location>
</feature>
<keyword evidence="6 7" id="KW-0206">Cytoskeleton</keyword>
<feature type="compositionally biased region" description="Polar residues" evidence="8">
    <location>
        <begin position="523"/>
        <end position="532"/>
    </location>
</feature>
<feature type="compositionally biased region" description="Polar residues" evidence="8">
    <location>
        <begin position="1274"/>
        <end position="1291"/>
    </location>
</feature>
<evidence type="ECO:0000259" key="9">
    <source>
        <dbReference type="Pfam" id="PF08377"/>
    </source>
</evidence>
<dbReference type="PANTHER" id="PTHR11501:SF15">
    <property type="entry name" value="MICROTUBULE-ASSOCIATED PROTEIN 2"/>
    <property type="match status" value="1"/>
</dbReference>
<feature type="compositionally biased region" description="Basic and acidic residues" evidence="8">
    <location>
        <begin position="533"/>
        <end position="548"/>
    </location>
</feature>
<dbReference type="InterPro" id="IPR027324">
    <property type="entry name" value="MAP2/MAP4/Tau"/>
</dbReference>
<feature type="region of interest" description="Disordered" evidence="8">
    <location>
        <begin position="930"/>
        <end position="1043"/>
    </location>
</feature>
<keyword evidence="11" id="KW-1185">Reference proteome</keyword>
<dbReference type="Pfam" id="PF08377">
    <property type="entry name" value="MAP2_projctn"/>
    <property type="match status" value="2"/>
</dbReference>
<organism evidence="10 11">
    <name type="scientific">Dissostichus mawsoni</name>
    <name type="common">Antarctic cod</name>
    <dbReference type="NCBI Taxonomy" id="36200"/>
    <lineage>
        <taxon>Eukaryota</taxon>
        <taxon>Metazoa</taxon>
        <taxon>Chordata</taxon>
        <taxon>Craniata</taxon>
        <taxon>Vertebrata</taxon>
        <taxon>Euteleostomi</taxon>
        <taxon>Actinopterygii</taxon>
        <taxon>Neopterygii</taxon>
        <taxon>Teleostei</taxon>
        <taxon>Neoteleostei</taxon>
        <taxon>Acanthomorphata</taxon>
        <taxon>Eupercaria</taxon>
        <taxon>Perciformes</taxon>
        <taxon>Notothenioidei</taxon>
        <taxon>Nototheniidae</taxon>
        <taxon>Dissostichus</taxon>
    </lineage>
</organism>
<evidence type="ECO:0000256" key="3">
    <source>
        <dbReference type="ARBA" id="ARBA00022553"/>
    </source>
</evidence>
<feature type="compositionally biased region" description="Basic and acidic residues" evidence="8">
    <location>
        <begin position="1202"/>
        <end position="1219"/>
    </location>
</feature>
<dbReference type="GO" id="GO:0008017">
    <property type="term" value="F:microtubule binding"/>
    <property type="evidence" value="ECO:0007669"/>
    <property type="project" value="InterPro"/>
</dbReference>
<dbReference type="EMBL" id="JAAKFY010000005">
    <property type="protein sequence ID" value="KAF3857419.1"/>
    <property type="molecule type" value="Genomic_DNA"/>
</dbReference>
<dbReference type="Pfam" id="PF00418">
    <property type="entry name" value="Tubulin-binding"/>
    <property type="match status" value="5"/>
</dbReference>
<name>A0A7J5Z8Q7_DISMA</name>
<comment type="subcellular location">
    <subcellularLocation>
        <location evidence="1 7">Cytoplasm</location>
        <location evidence="1 7">Cytoskeleton</location>
    </subcellularLocation>
</comment>
<feature type="compositionally biased region" description="Basic and acidic residues" evidence="8">
    <location>
        <begin position="1015"/>
        <end position="1042"/>
    </location>
</feature>
<dbReference type="GO" id="GO:0031175">
    <property type="term" value="P:neuron projection development"/>
    <property type="evidence" value="ECO:0007669"/>
    <property type="project" value="TreeGrafter"/>
</dbReference>
<evidence type="ECO:0000313" key="10">
    <source>
        <dbReference type="EMBL" id="KAF3857419.1"/>
    </source>
</evidence>
<evidence type="ECO:0000256" key="6">
    <source>
        <dbReference type="ARBA" id="ARBA00023212"/>
    </source>
</evidence>
<feature type="compositionally biased region" description="Polar residues" evidence="8">
    <location>
        <begin position="1240"/>
        <end position="1251"/>
    </location>
</feature>
<dbReference type="PROSITE" id="PS00229">
    <property type="entry name" value="TAU_MAP_1"/>
    <property type="match status" value="1"/>
</dbReference>
<feature type="compositionally biased region" description="Basic and acidic residues" evidence="8">
    <location>
        <begin position="157"/>
        <end position="166"/>
    </location>
</feature>
<evidence type="ECO:0000256" key="2">
    <source>
        <dbReference type="ARBA" id="ARBA00022490"/>
    </source>
</evidence>
<dbReference type="GO" id="GO:0005874">
    <property type="term" value="C:microtubule"/>
    <property type="evidence" value="ECO:0007669"/>
    <property type="project" value="UniProtKB-KW"/>
</dbReference>
<keyword evidence="3" id="KW-0597">Phosphoprotein</keyword>
<feature type="compositionally biased region" description="Polar residues" evidence="8">
    <location>
        <begin position="351"/>
        <end position="371"/>
    </location>
</feature>
<dbReference type="GO" id="GO:0000226">
    <property type="term" value="P:microtubule cytoskeleton organization"/>
    <property type="evidence" value="ECO:0007669"/>
    <property type="project" value="TreeGrafter"/>
</dbReference>
<dbReference type="PANTHER" id="PTHR11501">
    <property type="entry name" value="MICROTUBULE-ASSOCIATED PROTEIN"/>
    <property type="match status" value="1"/>
</dbReference>
<dbReference type="GO" id="GO:0043005">
    <property type="term" value="C:neuron projection"/>
    <property type="evidence" value="ECO:0007669"/>
    <property type="project" value="TreeGrafter"/>
</dbReference>
<feature type="region of interest" description="Disordered" evidence="8">
    <location>
        <begin position="1269"/>
        <end position="1294"/>
    </location>
</feature>
<feature type="compositionally biased region" description="Polar residues" evidence="8">
    <location>
        <begin position="88"/>
        <end position="103"/>
    </location>
</feature>